<dbReference type="EMBL" id="HBEM01016355">
    <property type="protein sequence ID" value="CAD8452105.1"/>
    <property type="molecule type" value="Transcribed_RNA"/>
</dbReference>
<organism evidence="3">
    <name type="scientific">Amorphochlora amoebiformis</name>
    <dbReference type="NCBI Taxonomy" id="1561963"/>
    <lineage>
        <taxon>Eukaryota</taxon>
        <taxon>Sar</taxon>
        <taxon>Rhizaria</taxon>
        <taxon>Cercozoa</taxon>
        <taxon>Chlorarachniophyceae</taxon>
        <taxon>Amorphochlora</taxon>
    </lineage>
</organism>
<dbReference type="InterPro" id="IPR036568">
    <property type="entry name" value="GGCT-like_sf"/>
</dbReference>
<keyword evidence="2" id="KW-0456">Lyase</keyword>
<dbReference type="Pfam" id="PF04752">
    <property type="entry name" value="ChaC"/>
    <property type="match status" value="1"/>
</dbReference>
<dbReference type="CDD" id="cd06661">
    <property type="entry name" value="GGCT_like"/>
    <property type="match status" value="1"/>
</dbReference>
<accession>A0A7S0H2M1</accession>
<dbReference type="InterPro" id="IPR013024">
    <property type="entry name" value="GGCT-like"/>
</dbReference>
<dbReference type="InterPro" id="IPR006840">
    <property type="entry name" value="ChaC"/>
</dbReference>
<dbReference type="PANTHER" id="PTHR12192">
    <property type="entry name" value="CATION TRANSPORT PROTEIN CHAC-RELATED"/>
    <property type="match status" value="1"/>
</dbReference>
<evidence type="ECO:0000256" key="1">
    <source>
        <dbReference type="ARBA" id="ARBA00012344"/>
    </source>
</evidence>
<dbReference type="GO" id="GO:0005737">
    <property type="term" value="C:cytoplasm"/>
    <property type="evidence" value="ECO:0007669"/>
    <property type="project" value="TreeGrafter"/>
</dbReference>
<reference evidence="3" key="1">
    <citation type="submission" date="2021-01" db="EMBL/GenBank/DDBJ databases">
        <authorList>
            <person name="Corre E."/>
            <person name="Pelletier E."/>
            <person name="Niang G."/>
            <person name="Scheremetjew M."/>
            <person name="Finn R."/>
            <person name="Kale V."/>
            <person name="Holt S."/>
            <person name="Cochrane G."/>
            <person name="Meng A."/>
            <person name="Brown T."/>
            <person name="Cohen L."/>
        </authorList>
    </citation>
    <scope>NUCLEOTIDE SEQUENCE</scope>
    <source>
        <strain evidence="3">CCMP2058</strain>
    </source>
</reference>
<dbReference type="GO" id="GO:0061928">
    <property type="term" value="F:glutathione specific gamma-glutamylcyclotransferase activity"/>
    <property type="evidence" value="ECO:0007669"/>
    <property type="project" value="UniProtKB-EC"/>
</dbReference>
<dbReference type="SUPFAM" id="SSF110857">
    <property type="entry name" value="Gamma-glutamyl cyclotransferase-like"/>
    <property type="match status" value="1"/>
</dbReference>
<gene>
    <name evidence="3" type="ORF">LAMO00422_LOCUS11245</name>
</gene>
<dbReference type="EC" id="4.3.2.7" evidence="1"/>
<dbReference type="AlphaFoldDB" id="A0A7S0H2M1"/>
<dbReference type="GO" id="GO:0006751">
    <property type="term" value="P:glutathione catabolic process"/>
    <property type="evidence" value="ECO:0007669"/>
    <property type="project" value="InterPro"/>
</dbReference>
<name>A0A7S0H2M1_9EUKA</name>
<dbReference type="Gene3D" id="3.10.490.10">
    <property type="entry name" value="Gamma-glutamyl cyclotransferase-like"/>
    <property type="match status" value="1"/>
</dbReference>
<sequence>MDDWKGKIAVACEKLKSVDKLWIFGYGSLIWRQGFPFVEKKACYVKGYKRRFWQASTDHRGTPKFPGRVVTLVPAQSEITWGCAFRIDEKDREDVIRYLDVREKGGYSQRIEPAFDEDGKEIGEVLFYIGTADNKAYVDSPNDKDTAAIIAKSVGPSGKNIDYLHMLHSSIEELQIKDPHVENLVKLVDGLVKKTKSEPKA</sequence>
<proteinExistence type="predicted"/>
<dbReference type="PANTHER" id="PTHR12192:SF2">
    <property type="entry name" value="GLUTATHIONE-SPECIFIC GAMMA-GLUTAMYLCYCLOTRANSFERASE 2"/>
    <property type="match status" value="1"/>
</dbReference>
<evidence type="ECO:0000256" key="2">
    <source>
        <dbReference type="ARBA" id="ARBA00023239"/>
    </source>
</evidence>
<evidence type="ECO:0000313" key="3">
    <source>
        <dbReference type="EMBL" id="CAD8452105.1"/>
    </source>
</evidence>
<protein>
    <recommendedName>
        <fullName evidence="1">glutathione-specific gamma-glutamylcyclotransferase</fullName>
        <ecNumber evidence="1">4.3.2.7</ecNumber>
    </recommendedName>
</protein>